<dbReference type="SUPFAM" id="SSF51556">
    <property type="entry name" value="Metallo-dependent hydrolases"/>
    <property type="match status" value="1"/>
</dbReference>
<comment type="caution">
    <text evidence="2">The sequence shown here is derived from an EMBL/GenBank/DDBJ whole genome shotgun (WGS) entry which is preliminary data.</text>
</comment>
<dbReference type="Gene3D" id="3.20.20.140">
    <property type="entry name" value="Metal-dependent hydrolases"/>
    <property type="match status" value="1"/>
</dbReference>
<feature type="domain" description="Amidohydrolase 3" evidence="1">
    <location>
        <begin position="54"/>
        <end position="467"/>
    </location>
</feature>
<dbReference type="InterPro" id="IPR013108">
    <property type="entry name" value="Amidohydro_3"/>
</dbReference>
<dbReference type="PANTHER" id="PTHR11647:SF1">
    <property type="entry name" value="COLLAPSIN RESPONSE MEDIATOR PROTEIN"/>
    <property type="match status" value="1"/>
</dbReference>
<name>A0ABX2EEH5_9BURK</name>
<sequence length="494" mass="52307">MKPDTDIIDTTQAFVIRGAEVIDGSGAPRFEADVVVRGGLIDAIVPPGSASTPQVLDGSGLILCPGFIDTHSHDDLLVLQATEPHPKLAQGVCTVVTGNCGISLAPLLVEHPPAPLDLLDAEGAPRLADFRDYLARLDATPLALNVVPLIGHSNLRLKHLADLQRPADAAQVDAMRDEVSAALDAGGFGLSTGVYYPPARAATTAELIGVSAALQGRPGAVLAMHLRDEADHIDAAIAEALEVGASNGATLVLSHHKVMGRRNHGRTRQTLQAIETAAGLQSVCIDCYPYAASSTMLRLDRIADSDDVLITTSVPHPEQGGRRLAAIAADWGVPQSEAAQRLMPGGAVYFALAESDVERVLVHPLAMIGSDGLPHDRHPHPRLWGSFPRVLGHYSRERGLLPLESAVHKMTGLPARRFGLADRGRVAVGQAADLVLFDAARVRDAASYEAPAQAPEGIHAVLVNGRLAQWQGRAVDRAAGRRLTRQRDADKVAR</sequence>
<accession>A0ABX2EEH5</accession>
<protein>
    <submittedName>
        <fullName evidence="2">D-aminoacylase</fullName>
    </submittedName>
</protein>
<keyword evidence="3" id="KW-1185">Reference proteome</keyword>
<dbReference type="Gene3D" id="2.30.40.10">
    <property type="entry name" value="Urease, subunit C, domain 1"/>
    <property type="match status" value="1"/>
</dbReference>
<reference evidence="2 3" key="1">
    <citation type="submission" date="2020-05" db="EMBL/GenBank/DDBJ databases">
        <title>Aquincola sp. isolate from soil.</title>
        <authorList>
            <person name="Han J."/>
            <person name="Kim D.-U."/>
        </authorList>
    </citation>
    <scope>NUCLEOTIDE SEQUENCE [LARGE SCALE GENOMIC DNA]</scope>
    <source>
        <strain evidence="2 3">S2</strain>
    </source>
</reference>
<dbReference type="EMBL" id="JABRWJ010000002">
    <property type="protein sequence ID" value="NRF67015.1"/>
    <property type="molecule type" value="Genomic_DNA"/>
</dbReference>
<gene>
    <name evidence="2" type="ORF">HLB44_08485</name>
</gene>
<proteinExistence type="predicted"/>
<dbReference type="Pfam" id="PF07969">
    <property type="entry name" value="Amidohydro_3"/>
    <property type="match status" value="1"/>
</dbReference>
<dbReference type="Proteomes" id="UP000737171">
    <property type="component" value="Unassembled WGS sequence"/>
</dbReference>
<evidence type="ECO:0000313" key="3">
    <source>
        <dbReference type="Proteomes" id="UP000737171"/>
    </source>
</evidence>
<dbReference type="InterPro" id="IPR032466">
    <property type="entry name" value="Metal_Hydrolase"/>
</dbReference>
<dbReference type="Gene3D" id="3.30.1490.130">
    <property type="entry name" value="D-aminoacylase. Domain 3"/>
    <property type="match status" value="1"/>
</dbReference>
<dbReference type="RefSeq" id="WP_173122102.1">
    <property type="nucleotide sequence ID" value="NZ_JABRWJ010000002.1"/>
</dbReference>
<organism evidence="2 3">
    <name type="scientific">Pseudaquabacterium terrae</name>
    <dbReference type="NCBI Taxonomy" id="2732868"/>
    <lineage>
        <taxon>Bacteria</taxon>
        <taxon>Pseudomonadati</taxon>
        <taxon>Pseudomonadota</taxon>
        <taxon>Betaproteobacteria</taxon>
        <taxon>Burkholderiales</taxon>
        <taxon>Sphaerotilaceae</taxon>
        <taxon>Pseudaquabacterium</taxon>
    </lineage>
</organism>
<dbReference type="CDD" id="cd01297">
    <property type="entry name" value="D-aminoacylase"/>
    <property type="match status" value="1"/>
</dbReference>
<dbReference type="InterPro" id="IPR050378">
    <property type="entry name" value="Metallo-dep_Hydrolases_sf"/>
</dbReference>
<dbReference type="SUPFAM" id="SSF51338">
    <property type="entry name" value="Composite domain of metallo-dependent hydrolases"/>
    <property type="match status" value="1"/>
</dbReference>
<dbReference type="InterPro" id="IPR011059">
    <property type="entry name" value="Metal-dep_hydrolase_composite"/>
</dbReference>
<evidence type="ECO:0000313" key="2">
    <source>
        <dbReference type="EMBL" id="NRF67015.1"/>
    </source>
</evidence>
<evidence type="ECO:0000259" key="1">
    <source>
        <dbReference type="Pfam" id="PF07969"/>
    </source>
</evidence>
<dbReference type="InterPro" id="IPR023100">
    <property type="entry name" value="D-aminoacylase_insert_dom_sf"/>
</dbReference>
<dbReference type="PANTHER" id="PTHR11647">
    <property type="entry name" value="HYDRANTOINASE/DIHYDROPYRIMIDINASE FAMILY MEMBER"/>
    <property type="match status" value="1"/>
</dbReference>